<feature type="domain" description="GGDEF" evidence="4">
    <location>
        <begin position="437"/>
        <end position="567"/>
    </location>
</feature>
<dbReference type="AlphaFoldDB" id="A0A1E8E0F2"/>
<protein>
    <recommendedName>
        <fullName evidence="2">diguanylate cyclase</fullName>
        <ecNumber evidence="2">2.7.7.65</ecNumber>
    </recommendedName>
</protein>
<dbReference type="CDD" id="cd01949">
    <property type="entry name" value="GGDEF"/>
    <property type="match status" value="1"/>
</dbReference>
<dbReference type="SMART" id="SM00267">
    <property type="entry name" value="GGDEF"/>
    <property type="match status" value="1"/>
</dbReference>
<evidence type="ECO:0000256" key="1">
    <source>
        <dbReference type="ARBA" id="ARBA00001946"/>
    </source>
</evidence>
<dbReference type="PANTHER" id="PTHR45138:SF24">
    <property type="entry name" value="DIGUANYLATE CYCLASE DGCC-RELATED"/>
    <property type="match status" value="1"/>
</dbReference>
<dbReference type="RefSeq" id="WP_026438109.1">
    <property type="nucleotide sequence ID" value="NZ_CP183897.1"/>
</dbReference>
<dbReference type="PROSITE" id="PS50887">
    <property type="entry name" value="GGDEF"/>
    <property type="match status" value="1"/>
</dbReference>
<dbReference type="GO" id="GO:0005886">
    <property type="term" value="C:plasma membrane"/>
    <property type="evidence" value="ECO:0007669"/>
    <property type="project" value="TreeGrafter"/>
</dbReference>
<dbReference type="PANTHER" id="PTHR45138">
    <property type="entry name" value="REGULATORY COMPONENTS OF SENSORY TRANSDUCTION SYSTEM"/>
    <property type="match status" value="1"/>
</dbReference>
<dbReference type="SUPFAM" id="SSF55073">
    <property type="entry name" value="Nucleotide cyclase"/>
    <property type="match status" value="1"/>
</dbReference>
<dbReference type="FunFam" id="3.30.70.270:FF:000001">
    <property type="entry name" value="Diguanylate cyclase domain protein"/>
    <property type="match status" value="1"/>
</dbReference>
<dbReference type="Pfam" id="PF00990">
    <property type="entry name" value="GGDEF"/>
    <property type="match status" value="1"/>
</dbReference>
<evidence type="ECO:0000256" key="3">
    <source>
        <dbReference type="SAM" id="Phobius"/>
    </source>
</evidence>
<reference evidence="5 6" key="1">
    <citation type="submission" date="2016-10" db="EMBL/GenBank/DDBJ databases">
        <title>Genome of airborne Acinetobacter sp. 5-2Ac02 in the hospital environment: Species near to Acinetobacter towneri.</title>
        <authorList>
            <person name="Barbosa B."/>
            <person name="Fernandez-Garcia L."/>
            <person name="Gato E."/>
            <person name="Leao R."/>
            <person name="Albano R."/>
            <person name="Fernandez B."/>
            <person name="Fernandez-Cuenca F."/>
            <person name="Marques E."/>
            <person name="Tomas M."/>
        </authorList>
    </citation>
    <scope>NUCLEOTIDE SEQUENCE [LARGE SCALE GENOMIC DNA]</scope>
    <source>
        <strain evidence="5 6">5-2Ac02</strain>
    </source>
</reference>
<dbReference type="GO" id="GO:0052621">
    <property type="term" value="F:diguanylate cyclase activity"/>
    <property type="evidence" value="ECO:0007669"/>
    <property type="project" value="UniProtKB-EC"/>
</dbReference>
<dbReference type="NCBIfam" id="TIGR00254">
    <property type="entry name" value="GGDEF"/>
    <property type="match status" value="1"/>
</dbReference>
<dbReference type="InterPro" id="IPR043128">
    <property type="entry name" value="Rev_trsase/Diguanyl_cyclase"/>
</dbReference>
<sequence>MMMKLRSEHISQRLCISMIIIIVSLLFISVPSIVNSYQSYKRAERALIEVSVLRNVAELTNNISRERAPANQVMSSTPEKRAEYIEELKRYRANVDQQIEETTQLLKSKGFIPHAQHLSLQLKSSLKEGRDAVDAYAATPQSSRSSAQLDHAIQKMFAAWDSSQYVLKHVMLDSVGKDSRASTYYSVIFILSELRDQAGRVASNIMAAITFGEKIPAENLANSLQNQRQAYHLWDLVHTILPEAHKVPEYTALHHRLKTEFLDQGIPIVKQLMEQSLQDEAYSLTGTQLTEVMVNKFSTVVDLQNYLLDYSLNLAKKDYIKAQQKLVLTLVVALISLMAAIFTMVYARSKVFIPLIQARNQILRLAAYDHEAHGTQNPDKVTLLEAIQKLKQRLEQRDILEFQLRNIANTDVLTGVSNRLALEEYIKYLEHRPEKLTKTGLIILDVDKFKHINDTYGHVVGDQAIKCIADTLKAHVRASDLVVRYGGDEFLVLIEQIEFTEALHLADKLRCHIVNQEFFIPELNDYIQISVSAGVAVGAVSWSSLFKKADKHLFRAKALGRNAVAGD</sequence>
<keyword evidence="3" id="KW-0812">Transmembrane</keyword>
<dbReference type="InterPro" id="IPR000160">
    <property type="entry name" value="GGDEF_dom"/>
</dbReference>
<dbReference type="GO" id="GO:0043709">
    <property type="term" value="P:cell adhesion involved in single-species biofilm formation"/>
    <property type="evidence" value="ECO:0007669"/>
    <property type="project" value="TreeGrafter"/>
</dbReference>
<organism evidence="5 6">
    <name type="scientific">Acinetobacter towneri</name>
    <dbReference type="NCBI Taxonomy" id="202956"/>
    <lineage>
        <taxon>Bacteria</taxon>
        <taxon>Pseudomonadati</taxon>
        <taxon>Pseudomonadota</taxon>
        <taxon>Gammaproteobacteria</taxon>
        <taxon>Moraxellales</taxon>
        <taxon>Moraxellaceae</taxon>
        <taxon>Acinetobacter</taxon>
    </lineage>
</organism>
<comment type="caution">
    <text evidence="5">The sequence shown here is derived from an EMBL/GenBank/DDBJ whole genome shotgun (WGS) entry which is preliminary data.</text>
</comment>
<dbReference type="InterPro" id="IPR050469">
    <property type="entry name" value="Diguanylate_Cyclase"/>
</dbReference>
<evidence type="ECO:0000313" key="5">
    <source>
        <dbReference type="EMBL" id="OFE43004.1"/>
    </source>
</evidence>
<dbReference type="STRING" id="202956.BJN41_11065"/>
<dbReference type="GO" id="GO:1902201">
    <property type="term" value="P:negative regulation of bacterial-type flagellum-dependent cell motility"/>
    <property type="evidence" value="ECO:0007669"/>
    <property type="project" value="TreeGrafter"/>
</dbReference>
<dbReference type="InterPro" id="IPR029787">
    <property type="entry name" value="Nucleotide_cyclase"/>
</dbReference>
<feature type="transmembrane region" description="Helical" evidence="3">
    <location>
        <begin position="326"/>
        <end position="347"/>
    </location>
</feature>
<evidence type="ECO:0000313" key="6">
    <source>
        <dbReference type="Proteomes" id="UP000186931"/>
    </source>
</evidence>
<gene>
    <name evidence="5" type="ORF">BJN41_11065</name>
</gene>
<name>A0A1E8E0F2_9GAMM</name>
<accession>A0A1E8E0F2</accession>
<dbReference type="Proteomes" id="UP000186931">
    <property type="component" value="Unassembled WGS sequence"/>
</dbReference>
<evidence type="ECO:0000256" key="2">
    <source>
        <dbReference type="ARBA" id="ARBA00012528"/>
    </source>
</evidence>
<dbReference type="EC" id="2.7.7.65" evidence="2"/>
<evidence type="ECO:0000259" key="4">
    <source>
        <dbReference type="PROSITE" id="PS50887"/>
    </source>
</evidence>
<proteinExistence type="predicted"/>
<dbReference type="EMBL" id="MKQS01000019">
    <property type="protein sequence ID" value="OFE43004.1"/>
    <property type="molecule type" value="Genomic_DNA"/>
</dbReference>
<comment type="cofactor">
    <cofactor evidence="1">
        <name>Mg(2+)</name>
        <dbReference type="ChEBI" id="CHEBI:18420"/>
    </cofactor>
</comment>
<dbReference type="Gene3D" id="3.30.70.270">
    <property type="match status" value="1"/>
</dbReference>
<keyword evidence="3" id="KW-1133">Transmembrane helix</keyword>
<keyword evidence="3" id="KW-0472">Membrane</keyword>